<reference evidence="1" key="1">
    <citation type="journal article" date="2015" name="Nature">
        <title>Complex archaea that bridge the gap between prokaryotes and eukaryotes.</title>
        <authorList>
            <person name="Spang A."/>
            <person name="Saw J.H."/>
            <person name="Jorgensen S.L."/>
            <person name="Zaremba-Niedzwiedzka K."/>
            <person name="Martijn J."/>
            <person name="Lind A.E."/>
            <person name="van Eijk R."/>
            <person name="Schleper C."/>
            <person name="Guy L."/>
            <person name="Ettema T.J."/>
        </authorList>
    </citation>
    <scope>NUCLEOTIDE SEQUENCE</scope>
</reference>
<dbReference type="EMBL" id="LAZR01000492">
    <property type="protein sequence ID" value="KKN66726.1"/>
    <property type="molecule type" value="Genomic_DNA"/>
</dbReference>
<organism evidence="1">
    <name type="scientific">marine sediment metagenome</name>
    <dbReference type="NCBI Taxonomy" id="412755"/>
    <lineage>
        <taxon>unclassified sequences</taxon>
        <taxon>metagenomes</taxon>
        <taxon>ecological metagenomes</taxon>
    </lineage>
</organism>
<gene>
    <name evidence="1" type="ORF">LCGC14_0468370</name>
</gene>
<proteinExistence type="predicted"/>
<name>A0A0F9UZM6_9ZZZZ</name>
<comment type="caution">
    <text evidence="1">The sequence shown here is derived from an EMBL/GenBank/DDBJ whole genome shotgun (WGS) entry which is preliminary data.</text>
</comment>
<protein>
    <submittedName>
        <fullName evidence="1">Uncharacterized protein</fullName>
    </submittedName>
</protein>
<accession>A0A0F9UZM6</accession>
<sequence length="195" mass="21851">MSDPISPMQAFKDNLARNLYGITAMEAVDKGVCIQCKEEALPKCYSEAGRKEYKISGLCEPCFDGITEIPEETEDEIIAQHDDEVALCEEAVRYGYHPIFALRENMKEAYDYALSVGEACGSDKAHVITAIHVMLNTHALAIARDRRVIRQLEEMARAALSYAQDGSRSDRRRMRMIEGAQKAIEAAKPYIEEGK</sequence>
<dbReference type="AlphaFoldDB" id="A0A0F9UZM6"/>
<evidence type="ECO:0000313" key="1">
    <source>
        <dbReference type="EMBL" id="KKN66726.1"/>
    </source>
</evidence>